<sequence length="182" mass="20399">MGKEGNSTSSLKAYVQAYFSDLDHSKKAEKIHVELNQLKELVNISVAQVGSGDPSQSDRATQESLQQAVKYLSKETLEFLAGLDEKVTTEGILTSIEEFNAIYENKEKFVNVTLTSAVSLSEDQKLRILKKFQTKVGEATIFVKEKVDPDVVGGVRLESENHYFDNTIVTKLKEMKKHIIQD</sequence>
<name>A0A143Y9H5_9LACT</name>
<dbReference type="Proteomes" id="UP000242754">
    <property type="component" value="Unassembled WGS sequence"/>
</dbReference>
<evidence type="ECO:0000256" key="2">
    <source>
        <dbReference type="ARBA" id="ARBA00022448"/>
    </source>
</evidence>
<evidence type="ECO:0000256" key="6">
    <source>
        <dbReference type="ARBA" id="ARBA00023196"/>
    </source>
</evidence>
<evidence type="ECO:0000256" key="7">
    <source>
        <dbReference type="ARBA" id="ARBA00023310"/>
    </source>
</evidence>
<gene>
    <name evidence="8" type="primary">atpH</name>
    <name evidence="9" type="ORF">Tpal_200</name>
</gene>
<dbReference type="HAMAP" id="MF_01416">
    <property type="entry name" value="ATP_synth_delta_bact"/>
    <property type="match status" value="1"/>
</dbReference>
<dbReference type="EMBL" id="FJNE01000001">
    <property type="protein sequence ID" value="CZQ81447.1"/>
    <property type="molecule type" value="Genomic_DNA"/>
</dbReference>
<keyword evidence="5 8" id="KW-0472">Membrane</keyword>
<dbReference type="STRING" id="140314.SAMN04488076_10291"/>
<dbReference type="GO" id="GO:0045259">
    <property type="term" value="C:proton-transporting ATP synthase complex"/>
    <property type="evidence" value="ECO:0007669"/>
    <property type="project" value="UniProtKB-KW"/>
</dbReference>
<proteinExistence type="inferred from homology"/>
<comment type="similarity">
    <text evidence="8">Belongs to the ATPase delta chain family.</text>
</comment>
<evidence type="ECO:0000256" key="1">
    <source>
        <dbReference type="ARBA" id="ARBA00004370"/>
    </source>
</evidence>
<dbReference type="InterPro" id="IPR020781">
    <property type="entry name" value="ATPase_OSCP/d_CS"/>
</dbReference>
<dbReference type="GO" id="GO:0005886">
    <property type="term" value="C:plasma membrane"/>
    <property type="evidence" value="ECO:0007669"/>
    <property type="project" value="UniProtKB-SubCell"/>
</dbReference>
<comment type="subcellular location">
    <subcellularLocation>
        <location evidence="8">Cell membrane</location>
        <topology evidence="8">Peripheral membrane protein</topology>
    </subcellularLocation>
    <subcellularLocation>
        <location evidence="1">Membrane</location>
    </subcellularLocation>
</comment>
<dbReference type="PANTHER" id="PTHR11910">
    <property type="entry name" value="ATP SYNTHASE DELTA CHAIN"/>
    <property type="match status" value="1"/>
</dbReference>
<dbReference type="NCBIfam" id="TIGR01145">
    <property type="entry name" value="ATP_synt_delta"/>
    <property type="match status" value="1"/>
</dbReference>
<keyword evidence="8" id="KW-1003">Cell membrane</keyword>
<accession>A0A143Y9H5</accession>
<comment type="function">
    <text evidence="8">This protein is part of the stalk that links CF(0) to CF(1). It either transmits conformational changes from CF(0) to CF(1) or is implicated in proton conduction.</text>
</comment>
<reference evidence="9 10" key="1">
    <citation type="submission" date="2016-02" db="EMBL/GenBank/DDBJ databases">
        <authorList>
            <person name="Wen L."/>
            <person name="He K."/>
            <person name="Yang H."/>
        </authorList>
    </citation>
    <scope>NUCLEOTIDE SEQUENCE [LARGE SCALE GENOMIC DNA]</scope>
    <source>
        <strain evidence="9">Trichococcus palustris</strain>
    </source>
</reference>
<dbReference type="Pfam" id="PF00213">
    <property type="entry name" value="OSCP"/>
    <property type="match status" value="1"/>
</dbReference>
<keyword evidence="4 8" id="KW-0406">Ion transport</keyword>
<keyword evidence="10" id="KW-1185">Reference proteome</keyword>
<evidence type="ECO:0000256" key="8">
    <source>
        <dbReference type="HAMAP-Rule" id="MF_01416"/>
    </source>
</evidence>
<comment type="function">
    <text evidence="8">F(1)F(0) ATP synthase produces ATP from ADP in the presence of a proton or sodium gradient. F-type ATPases consist of two structural domains, F(1) containing the extramembraneous catalytic core and F(0) containing the membrane proton channel, linked together by a central stalk and a peripheral stalk. During catalysis, ATP synthesis in the catalytic domain of F(1) is coupled via a rotary mechanism of the central stalk subunits to proton translocation.</text>
</comment>
<evidence type="ECO:0000313" key="9">
    <source>
        <dbReference type="EMBL" id="CZQ81447.1"/>
    </source>
</evidence>
<dbReference type="AlphaFoldDB" id="A0A143Y9H5"/>
<keyword evidence="2 8" id="KW-0813">Transport</keyword>
<evidence type="ECO:0000256" key="4">
    <source>
        <dbReference type="ARBA" id="ARBA00023065"/>
    </source>
</evidence>
<organism evidence="9 10">
    <name type="scientific">Trichococcus palustris</name>
    <dbReference type="NCBI Taxonomy" id="140314"/>
    <lineage>
        <taxon>Bacteria</taxon>
        <taxon>Bacillati</taxon>
        <taxon>Bacillota</taxon>
        <taxon>Bacilli</taxon>
        <taxon>Lactobacillales</taxon>
        <taxon>Carnobacteriaceae</taxon>
        <taxon>Trichococcus</taxon>
    </lineage>
</organism>
<evidence type="ECO:0000256" key="5">
    <source>
        <dbReference type="ARBA" id="ARBA00023136"/>
    </source>
</evidence>
<dbReference type="InterPro" id="IPR000711">
    <property type="entry name" value="ATPase_OSCP/dsu"/>
</dbReference>
<evidence type="ECO:0000256" key="3">
    <source>
        <dbReference type="ARBA" id="ARBA00022781"/>
    </source>
</evidence>
<dbReference type="GO" id="GO:0046933">
    <property type="term" value="F:proton-transporting ATP synthase activity, rotational mechanism"/>
    <property type="evidence" value="ECO:0007669"/>
    <property type="project" value="UniProtKB-UniRule"/>
</dbReference>
<keyword evidence="3 8" id="KW-0375">Hydrogen ion transport</keyword>
<keyword evidence="7 8" id="KW-0066">ATP synthesis</keyword>
<keyword evidence="6 8" id="KW-0139">CF(1)</keyword>
<dbReference type="PROSITE" id="PS00389">
    <property type="entry name" value="ATPASE_DELTA"/>
    <property type="match status" value="1"/>
</dbReference>
<evidence type="ECO:0000313" key="10">
    <source>
        <dbReference type="Proteomes" id="UP000242754"/>
    </source>
</evidence>
<protein>
    <recommendedName>
        <fullName evidence="8">ATP synthase subunit delta</fullName>
    </recommendedName>
    <alternativeName>
        <fullName evidence="8">ATP synthase F(1) sector subunit delta</fullName>
    </alternativeName>
    <alternativeName>
        <fullName evidence="8">F-type ATPase subunit delta</fullName>
        <shortName evidence="8">F-ATPase subunit delta</shortName>
    </alternativeName>
</protein>